<evidence type="ECO:0000313" key="4">
    <source>
        <dbReference type="Proteomes" id="UP001212997"/>
    </source>
</evidence>
<feature type="compositionally biased region" description="Basic residues" evidence="1">
    <location>
        <begin position="531"/>
        <end position="540"/>
    </location>
</feature>
<feature type="region of interest" description="Disordered" evidence="1">
    <location>
        <begin position="33"/>
        <end position="73"/>
    </location>
</feature>
<dbReference type="Pfam" id="PF18596">
    <property type="entry name" value="Sld7_C"/>
    <property type="match status" value="1"/>
</dbReference>
<reference evidence="3" key="1">
    <citation type="submission" date="2022-07" db="EMBL/GenBank/DDBJ databases">
        <title>Genome Sequence of Physisporinus lineatus.</title>
        <authorList>
            <person name="Buettner E."/>
        </authorList>
    </citation>
    <scope>NUCLEOTIDE SEQUENCE</scope>
    <source>
        <strain evidence="3">VT162</strain>
    </source>
</reference>
<dbReference type="AlphaFoldDB" id="A0AAD5V1C9"/>
<protein>
    <recommendedName>
        <fullName evidence="2">Sld7 C-terminal domain-containing protein</fullName>
    </recommendedName>
</protein>
<feature type="region of interest" description="Disordered" evidence="1">
    <location>
        <begin position="704"/>
        <end position="882"/>
    </location>
</feature>
<feature type="compositionally biased region" description="Basic and acidic residues" evidence="1">
    <location>
        <begin position="562"/>
        <end position="577"/>
    </location>
</feature>
<comment type="caution">
    <text evidence="3">The sequence shown here is derived from an EMBL/GenBank/DDBJ whole genome shotgun (WGS) entry which is preliminary data.</text>
</comment>
<feature type="region of interest" description="Disordered" evidence="1">
    <location>
        <begin position="210"/>
        <end position="293"/>
    </location>
</feature>
<dbReference type="EMBL" id="JANAWD010000231">
    <property type="protein sequence ID" value="KAJ3483353.1"/>
    <property type="molecule type" value="Genomic_DNA"/>
</dbReference>
<sequence length="895" mass="96562">MLSTSSATKIITPDAQCTETFIGNARHIYMDQTETRPSLSSRRNPTTPNRSTTQATRTTNASGQKTPLSSGPSSHRLLYRGALALPDSHMLLDGLSFTTDVVNMTERGTGGIHSSPSTSLLENPLILALESMRGRNLYLIGTVDLKDIWIDSKTDINMYIHHYSVLSHIYFENALCLNPITSPEGRTDQGIRVSFTENHDEPNEDFIIYGQRCTPTPSSSPTKTLPSTSSSPAQTIQFVASRILPNPPAPSPFRPPRPDDPTPRKPPAHFLNNSTSASAAAKRKREVSQTSGASGLLFESAKRVKKELGWSASASSGSLTANAKGKGKETQVGFKVPGLPSRSYSQPSIASSGPGDVDVFGSVSASGASVGKSSGLDELEKANKTVFACLAKHGIPKGHPDFNDLFQTTYRGSCFALRNIMRTQAVAMRVVDRFVEAHAKIKYLLTFSDLRQPTITTCTQSPSLMGRDTRYRTRRMMYYDPKAEKISAWRVGTDDGVLSPSSLSFRVGGADDHDHETTGDHAHGGGPPRQSHPKQLKTKIRKDNDYYNRIEDGTDAEPLSLSKRDDQRDKLNDRDGSCGDDDNTSLSLSEGDAGLGEVEDIDVDEESSDTDEEDSEHVLVGFGERESPDDGFVVSAVSPSFECSELGVLRRAAVPARKYYGLYSPTSQVLRHHIKAKRSGSGSSRRTSLCAEEDFQRLFESYKTSKTKTHSRNNSLGSPASSSTSISVKSVFGPSSNGSSNSDSSGSMNKRGASDTSSSEGSMDFSPSRSSIQSRMSSTSSPPRGHGHGPSIRTGDLQLESGYAFQNNTSSPTKSSPLSGSKSKGLKRQYSLGSAPSSPGGASVCNGNGIGMGSPLGGKRKRKDVPYSDAPKLLDFGPLQHLPKVPRRDVNELWF</sequence>
<evidence type="ECO:0000313" key="3">
    <source>
        <dbReference type="EMBL" id="KAJ3483353.1"/>
    </source>
</evidence>
<feature type="domain" description="Sld7 C-terminal" evidence="2">
    <location>
        <begin position="382"/>
        <end position="437"/>
    </location>
</feature>
<evidence type="ECO:0000259" key="2">
    <source>
        <dbReference type="Pfam" id="PF18596"/>
    </source>
</evidence>
<feature type="region of interest" description="Disordered" evidence="1">
    <location>
        <begin position="502"/>
        <end position="617"/>
    </location>
</feature>
<evidence type="ECO:0000256" key="1">
    <source>
        <dbReference type="SAM" id="MobiDB-lite"/>
    </source>
</evidence>
<feature type="compositionally biased region" description="Low complexity" evidence="1">
    <location>
        <begin position="809"/>
        <end position="823"/>
    </location>
</feature>
<gene>
    <name evidence="3" type="ORF">NLI96_g6358</name>
</gene>
<accession>A0AAD5V1C9</accession>
<feature type="compositionally biased region" description="Low complexity" evidence="1">
    <location>
        <begin position="712"/>
        <end position="747"/>
    </location>
</feature>
<feature type="compositionally biased region" description="Pro residues" evidence="1">
    <location>
        <begin position="245"/>
        <end position="255"/>
    </location>
</feature>
<feature type="compositionally biased region" description="Low complexity" evidence="1">
    <location>
        <begin position="766"/>
        <end position="784"/>
    </location>
</feature>
<proteinExistence type="predicted"/>
<organism evidence="3 4">
    <name type="scientific">Meripilus lineatus</name>
    <dbReference type="NCBI Taxonomy" id="2056292"/>
    <lineage>
        <taxon>Eukaryota</taxon>
        <taxon>Fungi</taxon>
        <taxon>Dikarya</taxon>
        <taxon>Basidiomycota</taxon>
        <taxon>Agaricomycotina</taxon>
        <taxon>Agaricomycetes</taxon>
        <taxon>Polyporales</taxon>
        <taxon>Meripilaceae</taxon>
        <taxon>Meripilus</taxon>
    </lineage>
</organism>
<feature type="compositionally biased region" description="Low complexity" evidence="1">
    <location>
        <begin position="214"/>
        <end position="232"/>
    </location>
</feature>
<feature type="compositionally biased region" description="Low complexity" evidence="1">
    <location>
        <begin position="40"/>
        <end position="53"/>
    </location>
</feature>
<dbReference type="Proteomes" id="UP001212997">
    <property type="component" value="Unassembled WGS sequence"/>
</dbReference>
<feature type="compositionally biased region" description="Basic and acidic residues" evidence="1">
    <location>
        <begin position="541"/>
        <end position="552"/>
    </location>
</feature>
<feature type="compositionally biased region" description="Acidic residues" evidence="1">
    <location>
        <begin position="597"/>
        <end position="615"/>
    </location>
</feature>
<feature type="compositionally biased region" description="Basic and acidic residues" evidence="1">
    <location>
        <begin position="509"/>
        <end position="523"/>
    </location>
</feature>
<feature type="compositionally biased region" description="Polar residues" evidence="1">
    <location>
        <begin position="342"/>
        <end position="351"/>
    </location>
</feature>
<feature type="region of interest" description="Disordered" evidence="1">
    <location>
        <begin position="315"/>
        <end position="352"/>
    </location>
</feature>
<keyword evidence="4" id="KW-1185">Reference proteome</keyword>
<name>A0AAD5V1C9_9APHY</name>
<feature type="compositionally biased region" description="Low complexity" evidence="1">
    <location>
        <begin position="833"/>
        <end position="843"/>
    </location>
</feature>
<feature type="compositionally biased region" description="Polar residues" evidence="1">
    <location>
        <begin position="54"/>
        <end position="73"/>
    </location>
</feature>
<dbReference type="InterPro" id="IPR041260">
    <property type="entry name" value="Sld7_C"/>
</dbReference>